<feature type="domain" description="Restriction endonuclease type IV Mrr" evidence="2">
    <location>
        <begin position="180"/>
        <end position="284"/>
    </location>
</feature>
<dbReference type="AlphaFoldDB" id="A0A1F5NPY4"/>
<sequence>MKNVSIKNLQRLVSQASDFYGKSDISPEDFFRYTGSPFLAKKLIGIPCSRELFLKINTDIRAENNLSDDISVNVEDAIKIVDNKRKTFLNTARIVLGLLSLMLITLVSYNISDVKNASSILGNLVVVTLGGGFIIFFIVNPMAKGIANFYTAKIEKYKSLIVYLGAQFFIYKNNLEYWNNLSWQNFESEVTKRLHQFGYNAVNTKLSGDEGVDIVINNQNEKFILQCKAMKNKIGPAFVRDFAGTISIQGATGGMIVSLNGFSDGALDATNYSNLHLLSIKEFILLEKAQLELIIGW</sequence>
<keyword evidence="1" id="KW-1133">Transmembrane helix</keyword>
<dbReference type="GO" id="GO:0015666">
    <property type="term" value="F:restriction endodeoxyribonuclease activity"/>
    <property type="evidence" value="ECO:0007669"/>
    <property type="project" value="TreeGrafter"/>
</dbReference>
<reference evidence="3 4" key="1">
    <citation type="journal article" date="2016" name="Nat. Commun.">
        <title>Thousands of microbial genomes shed light on interconnected biogeochemical processes in an aquifer system.</title>
        <authorList>
            <person name="Anantharaman K."/>
            <person name="Brown C.T."/>
            <person name="Hug L.A."/>
            <person name="Sharon I."/>
            <person name="Castelle C.J."/>
            <person name="Probst A.J."/>
            <person name="Thomas B.C."/>
            <person name="Singh A."/>
            <person name="Wilkins M.J."/>
            <person name="Karaoz U."/>
            <person name="Brodie E.L."/>
            <person name="Williams K.H."/>
            <person name="Hubbard S.S."/>
            <person name="Banfield J.F."/>
        </authorList>
    </citation>
    <scope>NUCLEOTIDE SEQUENCE [LARGE SCALE GENOMIC DNA]</scope>
</reference>
<accession>A0A1F5NPY4</accession>
<gene>
    <name evidence="3" type="ORF">A2660_02030</name>
</gene>
<evidence type="ECO:0000313" key="4">
    <source>
        <dbReference type="Proteomes" id="UP000176233"/>
    </source>
</evidence>
<comment type="caution">
    <text evidence="3">The sequence shown here is derived from an EMBL/GenBank/DDBJ whole genome shotgun (WGS) entry which is preliminary data.</text>
</comment>
<dbReference type="PANTHER" id="PTHR30015">
    <property type="entry name" value="MRR RESTRICTION SYSTEM PROTEIN"/>
    <property type="match status" value="1"/>
</dbReference>
<feature type="transmembrane region" description="Helical" evidence="1">
    <location>
        <begin position="117"/>
        <end position="139"/>
    </location>
</feature>
<evidence type="ECO:0000313" key="3">
    <source>
        <dbReference type="EMBL" id="OGE79749.1"/>
    </source>
</evidence>
<dbReference type="EMBL" id="MFEJ01000029">
    <property type="protein sequence ID" value="OGE79749.1"/>
    <property type="molecule type" value="Genomic_DNA"/>
</dbReference>
<organism evidence="3 4">
    <name type="scientific">Candidatus Doudnabacteria bacterium RIFCSPHIGHO2_01_FULL_45_18</name>
    <dbReference type="NCBI Taxonomy" id="1817823"/>
    <lineage>
        <taxon>Bacteria</taxon>
        <taxon>Candidatus Doudnaibacteriota</taxon>
    </lineage>
</organism>
<dbReference type="Pfam" id="PF04471">
    <property type="entry name" value="Mrr_cat"/>
    <property type="match status" value="1"/>
</dbReference>
<dbReference type="InterPro" id="IPR052906">
    <property type="entry name" value="Type_IV_Methyl-Rstrct_Enzyme"/>
</dbReference>
<dbReference type="SUPFAM" id="SSF52980">
    <property type="entry name" value="Restriction endonuclease-like"/>
    <property type="match status" value="1"/>
</dbReference>
<dbReference type="InterPro" id="IPR011856">
    <property type="entry name" value="tRNA_endonuc-like_dom_sf"/>
</dbReference>
<dbReference type="PANTHER" id="PTHR30015:SF7">
    <property type="entry name" value="TYPE IV METHYL-DIRECTED RESTRICTION ENZYME ECOKMRR"/>
    <property type="match status" value="1"/>
</dbReference>
<evidence type="ECO:0000256" key="1">
    <source>
        <dbReference type="SAM" id="Phobius"/>
    </source>
</evidence>
<dbReference type="InterPro" id="IPR007560">
    <property type="entry name" value="Restrct_endonuc_IV_Mrr"/>
</dbReference>
<dbReference type="GO" id="GO:0009307">
    <property type="term" value="P:DNA restriction-modification system"/>
    <property type="evidence" value="ECO:0007669"/>
    <property type="project" value="InterPro"/>
</dbReference>
<dbReference type="Proteomes" id="UP000176233">
    <property type="component" value="Unassembled WGS sequence"/>
</dbReference>
<protein>
    <recommendedName>
        <fullName evidence="2">Restriction endonuclease type IV Mrr domain-containing protein</fullName>
    </recommendedName>
</protein>
<dbReference type="InterPro" id="IPR011335">
    <property type="entry name" value="Restrct_endonuc-II-like"/>
</dbReference>
<evidence type="ECO:0000259" key="2">
    <source>
        <dbReference type="Pfam" id="PF04471"/>
    </source>
</evidence>
<keyword evidence="1" id="KW-0812">Transmembrane</keyword>
<feature type="transmembrane region" description="Helical" evidence="1">
    <location>
        <begin position="94"/>
        <end position="111"/>
    </location>
</feature>
<name>A0A1F5NPY4_9BACT</name>
<proteinExistence type="predicted"/>
<dbReference type="GO" id="GO:0003677">
    <property type="term" value="F:DNA binding"/>
    <property type="evidence" value="ECO:0007669"/>
    <property type="project" value="InterPro"/>
</dbReference>
<keyword evidence="1" id="KW-0472">Membrane</keyword>
<dbReference type="Gene3D" id="3.40.1350.10">
    <property type="match status" value="1"/>
</dbReference>